<dbReference type="RefSeq" id="WP_117358596.1">
    <property type="nucleotide sequence ID" value="NZ_QURH01000295.1"/>
</dbReference>
<accession>A0A372JJU9</accession>
<gene>
    <name evidence="2" type="ORF">DZF91_17890</name>
</gene>
<dbReference type="Proteomes" id="UP000261811">
    <property type="component" value="Unassembled WGS sequence"/>
</dbReference>
<dbReference type="EMBL" id="QURH01000295">
    <property type="protein sequence ID" value="RFU40291.1"/>
    <property type="molecule type" value="Genomic_DNA"/>
</dbReference>
<protein>
    <submittedName>
        <fullName evidence="2">DUF397 domain-containing protein</fullName>
    </submittedName>
</protein>
<evidence type="ECO:0000313" key="3">
    <source>
        <dbReference type="Proteomes" id="UP000261811"/>
    </source>
</evidence>
<comment type="caution">
    <text evidence="2">The sequence shown here is derived from an EMBL/GenBank/DDBJ whole genome shotgun (WGS) entry which is preliminary data.</text>
</comment>
<dbReference type="Pfam" id="PF04149">
    <property type="entry name" value="DUF397"/>
    <property type="match status" value="1"/>
</dbReference>
<organism evidence="2 3">
    <name type="scientific">Actinomadura logoneensis</name>
    <dbReference type="NCBI Taxonomy" id="2293572"/>
    <lineage>
        <taxon>Bacteria</taxon>
        <taxon>Bacillati</taxon>
        <taxon>Actinomycetota</taxon>
        <taxon>Actinomycetes</taxon>
        <taxon>Streptosporangiales</taxon>
        <taxon>Thermomonosporaceae</taxon>
        <taxon>Actinomadura</taxon>
    </lineage>
</organism>
<dbReference type="OrthoDB" id="3482822at2"/>
<feature type="domain" description="DUF397" evidence="1">
    <location>
        <begin position="4"/>
        <end position="56"/>
    </location>
</feature>
<proteinExistence type="predicted"/>
<evidence type="ECO:0000313" key="2">
    <source>
        <dbReference type="EMBL" id="RFU40291.1"/>
    </source>
</evidence>
<name>A0A372JJU9_9ACTN</name>
<sequence>MTPAWRKSSHSHGSDSDCVELASFSLGIGVRDSKAPQTGHLVLLDAEFGALLACVKADCGAQSEP</sequence>
<evidence type="ECO:0000259" key="1">
    <source>
        <dbReference type="Pfam" id="PF04149"/>
    </source>
</evidence>
<reference evidence="2 3" key="1">
    <citation type="submission" date="2018-08" db="EMBL/GenBank/DDBJ databases">
        <title>Actinomadura jelena sp. nov., a novel Actinomycete isolated from soil in Chad.</title>
        <authorList>
            <person name="Shi L."/>
        </authorList>
    </citation>
    <scope>NUCLEOTIDE SEQUENCE [LARGE SCALE GENOMIC DNA]</scope>
    <source>
        <strain evidence="2 3">NEAU-G17</strain>
    </source>
</reference>
<keyword evidence="3" id="KW-1185">Reference proteome</keyword>
<dbReference type="InterPro" id="IPR007278">
    <property type="entry name" value="DUF397"/>
</dbReference>
<dbReference type="AlphaFoldDB" id="A0A372JJU9"/>